<reference evidence="2 3" key="1">
    <citation type="submission" date="2023-07" db="EMBL/GenBank/DDBJ databases">
        <title>Alkalimonas sp., MEB108 novel, alkaliphilic bacterium isolated from Lonar Lake, India.</title>
        <authorList>
            <person name="Joshi A."/>
            <person name="Thite S."/>
        </authorList>
    </citation>
    <scope>NUCLEOTIDE SEQUENCE [LARGE SCALE GENOMIC DNA]</scope>
    <source>
        <strain evidence="2 3">MEB108</strain>
    </source>
</reference>
<proteinExistence type="predicted"/>
<sequence length="496" mass="50989">MTNMFKKTLVAAALAGLSVNAMAAVNLVDESTRVAVSTERLSNTTTNFNLPRENFVVELGAEYAVGDIITITFDTDAIAANQFRSTITTSDTLDADGLPDPNVGGSTLALGLLSTTANSVTYRVTEVNGALSTVGQKFTIANGANFAVNAAKVLSNGGLTASYAAQTSNGVAIDQGQKSSVKLVHVASEFVGAIGTAMNSTIDVNNNRRNFVAAAPLSNIESRLVVRQGLRDELNIGTAADPVWIDFILPVTASTVTHTVTGDFSWVVDTDANVPGVQARADVVAITGCAGVTDGTDVTFTAGSMTFDCPSTAAGVTQDVTITFNVKQGAAAVGGVDVAPGTLPTGSYTFTGDFTYNVGGPTRTTTVGPVAAGQWTLNGSQVYIPYMLYGPTAEQTIQLTNKGTQSGDITATAVVNGQTLDLGKVGVSNARTVTSLNSAIRNAMVAKGVNLSGPGNFAVGLTLVTNVPADDVTVYSAYQRGNGDRLVVVNDSNGRP</sequence>
<dbReference type="InterPro" id="IPR045689">
    <property type="entry name" value="Slr4"/>
</dbReference>
<accession>A0ABU7J4S6</accession>
<keyword evidence="1" id="KW-0732">Signal</keyword>
<keyword evidence="3" id="KW-1185">Reference proteome</keyword>
<evidence type="ECO:0000313" key="3">
    <source>
        <dbReference type="Proteomes" id="UP001336314"/>
    </source>
</evidence>
<dbReference type="Proteomes" id="UP001336314">
    <property type="component" value="Unassembled WGS sequence"/>
</dbReference>
<gene>
    <name evidence="2" type="ORF">QWY20_08585</name>
</gene>
<dbReference type="CDD" id="cd22554">
    <property type="entry name" value="Slr4-like"/>
    <property type="match status" value="1"/>
</dbReference>
<dbReference type="EMBL" id="JAUHLI010000007">
    <property type="protein sequence ID" value="MEE2001508.1"/>
    <property type="molecule type" value="Genomic_DNA"/>
</dbReference>
<comment type="caution">
    <text evidence="2">The sequence shown here is derived from an EMBL/GenBank/DDBJ whole genome shotgun (WGS) entry which is preliminary data.</text>
</comment>
<protein>
    <submittedName>
        <fullName evidence="2">Uncharacterized protein</fullName>
    </submittedName>
</protein>
<feature type="signal peptide" evidence="1">
    <location>
        <begin position="1"/>
        <end position="23"/>
    </location>
</feature>
<evidence type="ECO:0000256" key="1">
    <source>
        <dbReference type="SAM" id="SignalP"/>
    </source>
</evidence>
<name>A0ABU7J4S6_9GAMM</name>
<organism evidence="2 3">
    <name type="scientific">Alkalimonas cellulosilytica</name>
    <dbReference type="NCBI Taxonomy" id="3058395"/>
    <lineage>
        <taxon>Bacteria</taxon>
        <taxon>Pseudomonadati</taxon>
        <taxon>Pseudomonadota</taxon>
        <taxon>Gammaproteobacteria</taxon>
        <taxon>Alkalimonas</taxon>
    </lineage>
</organism>
<feature type="chain" id="PRO_5045844915" evidence="1">
    <location>
        <begin position="24"/>
        <end position="496"/>
    </location>
</feature>
<dbReference type="Pfam" id="PF19526">
    <property type="entry name" value="Slr4"/>
    <property type="match status" value="1"/>
</dbReference>
<dbReference type="RefSeq" id="WP_330128607.1">
    <property type="nucleotide sequence ID" value="NZ_JAUHLI010000007.1"/>
</dbReference>
<evidence type="ECO:0000313" key="2">
    <source>
        <dbReference type="EMBL" id="MEE2001508.1"/>
    </source>
</evidence>